<proteinExistence type="predicted"/>
<reference evidence="3 4" key="1">
    <citation type="submission" date="2018-03" db="EMBL/GenBank/DDBJ databases">
        <title>Genomic Encyclopedia of Type Strains, Phase III (KMG-III): the genomes of soil and plant-associated and newly described type strains.</title>
        <authorList>
            <person name="Whitman W."/>
        </authorList>
    </citation>
    <scope>NUCLEOTIDE SEQUENCE [LARGE SCALE GENOMIC DNA]</scope>
    <source>
        <strain evidence="3 4">CGMCC 4.7097</strain>
    </source>
</reference>
<name>A0A2P8I944_SACCR</name>
<dbReference type="InterPro" id="IPR011010">
    <property type="entry name" value="DNA_brk_join_enz"/>
</dbReference>
<dbReference type="SUPFAM" id="SSF56349">
    <property type="entry name" value="DNA breaking-rejoining enzymes"/>
    <property type="match status" value="1"/>
</dbReference>
<dbReference type="OrthoDB" id="4326943at2"/>
<dbReference type="Pfam" id="PF00589">
    <property type="entry name" value="Phage_integrase"/>
    <property type="match status" value="1"/>
</dbReference>
<keyword evidence="1" id="KW-0233">DNA recombination</keyword>
<dbReference type="Gene3D" id="1.10.443.10">
    <property type="entry name" value="Intergrase catalytic core"/>
    <property type="match status" value="1"/>
</dbReference>
<dbReference type="GO" id="GO:0003677">
    <property type="term" value="F:DNA binding"/>
    <property type="evidence" value="ECO:0007669"/>
    <property type="project" value="InterPro"/>
</dbReference>
<dbReference type="InterPro" id="IPR002104">
    <property type="entry name" value="Integrase_catalytic"/>
</dbReference>
<evidence type="ECO:0000313" key="3">
    <source>
        <dbReference type="EMBL" id="PSL54999.1"/>
    </source>
</evidence>
<dbReference type="GO" id="GO:0015074">
    <property type="term" value="P:DNA integration"/>
    <property type="evidence" value="ECO:0007669"/>
    <property type="project" value="InterPro"/>
</dbReference>
<dbReference type="EMBL" id="PYAX01000006">
    <property type="protein sequence ID" value="PSL54999.1"/>
    <property type="molecule type" value="Genomic_DNA"/>
</dbReference>
<dbReference type="InterPro" id="IPR013762">
    <property type="entry name" value="Integrase-like_cat_sf"/>
</dbReference>
<comment type="caution">
    <text evidence="3">The sequence shown here is derived from an EMBL/GenBank/DDBJ whole genome shotgun (WGS) entry which is preliminary data.</text>
</comment>
<dbReference type="Proteomes" id="UP000241118">
    <property type="component" value="Unassembled WGS sequence"/>
</dbReference>
<dbReference type="PROSITE" id="PS51898">
    <property type="entry name" value="TYR_RECOMBINASE"/>
    <property type="match status" value="1"/>
</dbReference>
<evidence type="ECO:0000313" key="4">
    <source>
        <dbReference type="Proteomes" id="UP000241118"/>
    </source>
</evidence>
<evidence type="ECO:0000259" key="2">
    <source>
        <dbReference type="PROSITE" id="PS51898"/>
    </source>
</evidence>
<dbReference type="AlphaFoldDB" id="A0A2P8I944"/>
<keyword evidence="4" id="KW-1185">Reference proteome</keyword>
<accession>A0A2P8I944</accession>
<dbReference type="GO" id="GO:0006310">
    <property type="term" value="P:DNA recombination"/>
    <property type="evidence" value="ECO:0007669"/>
    <property type="project" value="UniProtKB-KW"/>
</dbReference>
<dbReference type="RefSeq" id="WP_106616983.1">
    <property type="nucleotide sequence ID" value="NZ_PYAX01000006.1"/>
</dbReference>
<feature type="domain" description="Tyr recombinase" evidence="2">
    <location>
        <begin position="1"/>
        <end position="100"/>
    </location>
</feature>
<evidence type="ECO:0000256" key="1">
    <source>
        <dbReference type="ARBA" id="ARBA00023172"/>
    </source>
</evidence>
<organism evidence="3 4">
    <name type="scientific">Saccharothrix carnea</name>
    <dbReference type="NCBI Taxonomy" id="1280637"/>
    <lineage>
        <taxon>Bacteria</taxon>
        <taxon>Bacillati</taxon>
        <taxon>Actinomycetota</taxon>
        <taxon>Actinomycetes</taxon>
        <taxon>Pseudonocardiales</taxon>
        <taxon>Pseudonocardiaceae</taxon>
        <taxon>Saccharothrix</taxon>
    </lineage>
</organism>
<protein>
    <submittedName>
        <fullName evidence="3">Phage integrase family protein</fullName>
    </submittedName>
</protein>
<gene>
    <name evidence="3" type="ORF">B0I31_106523</name>
</gene>
<sequence>MLVERRSKALNLDGPIFPSPTGTIREATNVRNRAWKPFIARAGYEWVTFRTFRRTVATLLDEAGLTARQIADLLGHSRPSMTQDVYMGRRSPGRAAADALGAVITVSEG</sequence>